<gene>
    <name evidence="6" type="ORF">VNO78_11165</name>
</gene>
<keyword evidence="3" id="KW-0804">Transcription</keyword>
<feature type="region of interest" description="Disordered" evidence="5">
    <location>
        <begin position="273"/>
        <end position="359"/>
    </location>
</feature>
<keyword evidence="2" id="KW-0805">Transcription regulation</keyword>
<dbReference type="AlphaFoldDB" id="A0AAN9XNN6"/>
<evidence type="ECO:0008006" key="8">
    <source>
        <dbReference type="Google" id="ProtNLM"/>
    </source>
</evidence>
<keyword evidence="4" id="KW-0539">Nucleus</keyword>
<feature type="compositionally biased region" description="Polar residues" evidence="5">
    <location>
        <begin position="349"/>
        <end position="359"/>
    </location>
</feature>
<name>A0AAN9XNN6_PSOTE</name>
<comment type="caution">
    <text evidence="6">The sequence shown here is derived from an EMBL/GenBank/DDBJ whole genome shotgun (WGS) entry which is preliminary data.</text>
</comment>
<feature type="compositionally biased region" description="Basic and acidic residues" evidence="5">
    <location>
        <begin position="287"/>
        <end position="306"/>
    </location>
</feature>
<dbReference type="PANTHER" id="PTHR22536:SF3">
    <property type="entry name" value="MEDIATOR OF RNA POLYMERASE II TRANSCRIPTION SUBUNIT 19B"/>
    <property type="match status" value="1"/>
</dbReference>
<evidence type="ECO:0000256" key="2">
    <source>
        <dbReference type="ARBA" id="ARBA00023015"/>
    </source>
</evidence>
<comment type="subcellular location">
    <subcellularLocation>
        <location evidence="1">Nucleus</location>
    </subcellularLocation>
</comment>
<accession>A0AAN9XNN6</accession>
<dbReference type="PANTHER" id="PTHR22536">
    <property type="entry name" value="LUNG CANCER METASTASIS-RELATED LCMR1 PROTEIN"/>
    <property type="match status" value="1"/>
</dbReference>
<keyword evidence="7" id="KW-1185">Reference proteome</keyword>
<protein>
    <recommendedName>
        <fullName evidence="8">Mediator of RNA polymerase II transcription subunit 19b</fullName>
    </recommendedName>
</protein>
<dbReference type="GO" id="GO:0016592">
    <property type="term" value="C:mediator complex"/>
    <property type="evidence" value="ECO:0007669"/>
    <property type="project" value="InterPro"/>
</dbReference>
<proteinExistence type="predicted"/>
<dbReference type="GO" id="GO:0003712">
    <property type="term" value="F:transcription coregulator activity"/>
    <property type="evidence" value="ECO:0007669"/>
    <property type="project" value="InterPro"/>
</dbReference>
<dbReference type="Proteomes" id="UP001386955">
    <property type="component" value="Unassembled WGS sequence"/>
</dbReference>
<evidence type="ECO:0000256" key="3">
    <source>
        <dbReference type="ARBA" id="ARBA00023163"/>
    </source>
</evidence>
<dbReference type="GO" id="GO:0045944">
    <property type="term" value="P:positive regulation of transcription by RNA polymerase II"/>
    <property type="evidence" value="ECO:0007669"/>
    <property type="project" value="TreeGrafter"/>
</dbReference>
<evidence type="ECO:0000256" key="1">
    <source>
        <dbReference type="ARBA" id="ARBA00004123"/>
    </source>
</evidence>
<dbReference type="InterPro" id="IPR019403">
    <property type="entry name" value="Mediator_Med19_met"/>
</dbReference>
<evidence type="ECO:0000256" key="5">
    <source>
        <dbReference type="SAM" id="MobiDB-lite"/>
    </source>
</evidence>
<organism evidence="6 7">
    <name type="scientific">Psophocarpus tetragonolobus</name>
    <name type="common">Winged bean</name>
    <name type="synonym">Dolichos tetragonolobus</name>
    <dbReference type="NCBI Taxonomy" id="3891"/>
    <lineage>
        <taxon>Eukaryota</taxon>
        <taxon>Viridiplantae</taxon>
        <taxon>Streptophyta</taxon>
        <taxon>Embryophyta</taxon>
        <taxon>Tracheophyta</taxon>
        <taxon>Spermatophyta</taxon>
        <taxon>Magnoliopsida</taxon>
        <taxon>eudicotyledons</taxon>
        <taxon>Gunneridae</taxon>
        <taxon>Pentapetalae</taxon>
        <taxon>rosids</taxon>
        <taxon>fabids</taxon>
        <taxon>Fabales</taxon>
        <taxon>Fabaceae</taxon>
        <taxon>Papilionoideae</taxon>
        <taxon>50 kb inversion clade</taxon>
        <taxon>NPAAA clade</taxon>
        <taxon>indigoferoid/millettioid clade</taxon>
        <taxon>Phaseoleae</taxon>
        <taxon>Psophocarpus</taxon>
    </lineage>
</organism>
<feature type="compositionally biased region" description="Basic and acidic residues" evidence="5">
    <location>
        <begin position="325"/>
        <end position="348"/>
    </location>
</feature>
<evidence type="ECO:0000256" key="4">
    <source>
        <dbReference type="ARBA" id="ARBA00023242"/>
    </source>
</evidence>
<sequence>MDLEGNKFGRGKNLICSLFIVCLSLFIDDANVQDNYIFLEVDFPVALVITLLKFLCSLFIGASRTENFGRFKVSDIANGAQWGVVEVSRAFSRLKDGCCLHPAVLISPDSVSVVFSDFSHSESLCTVLCWMFSVSSFQRIYALKKMASTGGAGDNGRLQASSCGAKAAVSGACGPETKVCSRELGGTRDLINQYRLLPYYEFFCKKSLPVSISETHYLHNVVGDTKIRKGEGMELDQLCTNSDTSQKKPFLCPFDLDVLSEAFHMREVNPVHLSSKGLPNAVPKLENPSRDNERKEKKVKDKDEKYRKQKHRLHRVNDGSCIENIRIRSHDRHPLLLKNQQDKKRRAETSNNDPSVCKR</sequence>
<reference evidence="6 7" key="1">
    <citation type="submission" date="2024-01" db="EMBL/GenBank/DDBJ databases">
        <title>The genomes of 5 underutilized Papilionoideae crops provide insights into root nodulation and disease resistanc.</title>
        <authorList>
            <person name="Jiang F."/>
        </authorList>
    </citation>
    <scope>NUCLEOTIDE SEQUENCE [LARGE SCALE GENOMIC DNA]</scope>
    <source>
        <strain evidence="6">DUOXIRENSHENG_FW03</strain>
        <tissue evidence="6">Leaves</tissue>
    </source>
</reference>
<dbReference type="EMBL" id="JAYMYS010000003">
    <property type="protein sequence ID" value="KAK7399967.1"/>
    <property type="molecule type" value="Genomic_DNA"/>
</dbReference>
<evidence type="ECO:0000313" key="7">
    <source>
        <dbReference type="Proteomes" id="UP001386955"/>
    </source>
</evidence>
<evidence type="ECO:0000313" key="6">
    <source>
        <dbReference type="EMBL" id="KAK7399967.1"/>
    </source>
</evidence>